<reference evidence="4 5" key="1">
    <citation type="submission" date="2018-02" db="EMBL/GenBank/DDBJ databases">
        <authorList>
            <person name="Cohen D.B."/>
            <person name="Kent A.D."/>
        </authorList>
    </citation>
    <scope>NUCLEOTIDE SEQUENCE [LARGE SCALE GENOMIC DNA]</scope>
    <source>
        <strain evidence="4 5">CECT 9216</strain>
    </source>
</reference>
<dbReference type="NCBIfam" id="TIGR01076">
    <property type="entry name" value="sortase_fam"/>
    <property type="match status" value="1"/>
</dbReference>
<dbReference type="GO" id="GO:0016787">
    <property type="term" value="F:hydrolase activity"/>
    <property type="evidence" value="ECO:0007669"/>
    <property type="project" value="UniProtKB-KW"/>
</dbReference>
<dbReference type="Pfam" id="PF04203">
    <property type="entry name" value="Sortase"/>
    <property type="match status" value="1"/>
</dbReference>
<dbReference type="EMBL" id="OKQR01000001">
    <property type="protein sequence ID" value="SPD91069.1"/>
    <property type="molecule type" value="Genomic_DNA"/>
</dbReference>
<reference evidence="3 6" key="2">
    <citation type="submission" date="2018-02" db="EMBL/GenBank/DDBJ databases">
        <authorList>
            <person name="Rodrigo-Torres L."/>
            <person name="Arahal R. D."/>
            <person name="Lucena T."/>
        </authorList>
    </citation>
    <scope>NUCLEOTIDE SEQUENCE [LARGE SCALE GENOMIC DNA]</scope>
    <source>
        <strain evidence="3 6">CECT 8486</strain>
    </source>
</reference>
<evidence type="ECO:0000313" key="6">
    <source>
        <dbReference type="Proteomes" id="UP000239237"/>
    </source>
</evidence>
<dbReference type="Proteomes" id="UP000239237">
    <property type="component" value="Unassembled WGS sequence"/>
</dbReference>
<organism evidence="4 5">
    <name type="scientific">Leuconostoc suionicum</name>
    <dbReference type="NCBI Taxonomy" id="1511761"/>
    <lineage>
        <taxon>Bacteria</taxon>
        <taxon>Bacillati</taxon>
        <taxon>Bacillota</taxon>
        <taxon>Bacilli</taxon>
        <taxon>Lactobacillales</taxon>
        <taxon>Lactobacillaceae</taxon>
        <taxon>Leuconostoc</taxon>
    </lineage>
</organism>
<proteinExistence type="predicted"/>
<feature type="transmembrane region" description="Helical" evidence="2">
    <location>
        <begin position="12"/>
        <end position="33"/>
    </location>
</feature>
<keyword evidence="2" id="KW-0812">Transmembrane</keyword>
<name>A0A2N9K6R4_9LACO</name>
<evidence type="ECO:0000313" key="3">
    <source>
        <dbReference type="EMBL" id="SPD91069.1"/>
    </source>
</evidence>
<dbReference type="InterPro" id="IPR023365">
    <property type="entry name" value="Sortase_dom-sf"/>
</dbReference>
<gene>
    <name evidence="3" type="ORF">LES8486_00037</name>
    <name evidence="4" type="ORF">LES9216_00184</name>
</gene>
<dbReference type="InterPro" id="IPR042002">
    <property type="entry name" value="Sortase_C"/>
</dbReference>
<evidence type="ECO:0000313" key="5">
    <source>
        <dbReference type="Proteomes" id="UP000237923"/>
    </source>
</evidence>
<dbReference type="AlphaFoldDB" id="A0A2N9K6R4"/>
<dbReference type="CDD" id="cd05827">
    <property type="entry name" value="Sortase_C"/>
    <property type="match status" value="1"/>
</dbReference>
<dbReference type="NCBIfam" id="NF033745">
    <property type="entry name" value="class_C_sortase"/>
    <property type="match status" value="1"/>
</dbReference>
<dbReference type="InterPro" id="IPR005754">
    <property type="entry name" value="Sortase"/>
</dbReference>
<keyword evidence="2" id="KW-0472">Membrane</keyword>
<dbReference type="Proteomes" id="UP000237923">
    <property type="component" value="Unassembled WGS sequence"/>
</dbReference>
<dbReference type="EMBL" id="OKQU01000001">
    <property type="protein sequence ID" value="SPE06294.1"/>
    <property type="molecule type" value="Genomic_DNA"/>
</dbReference>
<keyword evidence="6" id="KW-1185">Reference proteome</keyword>
<dbReference type="SUPFAM" id="SSF63817">
    <property type="entry name" value="Sortase"/>
    <property type="match status" value="1"/>
</dbReference>
<dbReference type="RefSeq" id="WP_105299467.1">
    <property type="nucleotide sequence ID" value="NZ_OKQR01000001.1"/>
</dbReference>
<protein>
    <submittedName>
        <fullName evidence="4">Sortase family protein</fullName>
    </submittedName>
</protein>
<dbReference type="Gene3D" id="2.40.260.10">
    <property type="entry name" value="Sortase"/>
    <property type="match status" value="1"/>
</dbReference>
<feature type="transmembrane region" description="Helical" evidence="2">
    <location>
        <begin position="258"/>
        <end position="278"/>
    </location>
</feature>
<evidence type="ECO:0000256" key="1">
    <source>
        <dbReference type="ARBA" id="ARBA00022801"/>
    </source>
</evidence>
<sequence>MAEQKQNNANIFLKLFIALMFFIGFLVFMYPFIANGVNNYVAQKELSAVNQLNQSNQKSSAKKLEKLIKKNKQKSKENQQLGISPVKNILGQTLENVPKESREYYQKHSLGSIFIPKISLSLPVFDTTTDSLLYKGITLLPGSSYPVGGKSTHTVLMGPSGLPNQELFTHLHELKKGDKFFLKVYGKRLAYQVIRIKVVLPTDLSDITIQNNQDLATLVTCTPYMVNTHRLLVTGKRVPLDKSSFDKQEKKAVSYQGKYLFCLTALILLFMALIFYIIKREFIELLSHKRNYQLSFFVYDNGHPISGYKFTVVDYFGKRILNDQDELCEATSDSRGYVSFGEISGGRYKIVPMNPNMNIKPFKAIVKHLKVKKFYIRKVVKNSYQIQSKGDATND</sequence>
<keyword evidence="2" id="KW-1133">Transmembrane helix</keyword>
<keyword evidence="1" id="KW-0378">Hydrolase</keyword>
<accession>A0A2N9K6R4</accession>
<evidence type="ECO:0000256" key="2">
    <source>
        <dbReference type="SAM" id="Phobius"/>
    </source>
</evidence>
<evidence type="ECO:0000313" key="4">
    <source>
        <dbReference type="EMBL" id="SPE06294.1"/>
    </source>
</evidence>